<dbReference type="STRING" id="1201294.BN140_2204"/>
<sequence>MAPNRRMNRNILAGASLLVIVVACIVTAGCTAGTSTPGTVVGLTGVSWSLDSYLAENNTLVPALPGSEVSARFGDEGKVVGSAGCNQYGADYNLNSTALSVSPPISTKMYCGEPGVMEQEARFLELLGSAAGCRVVNDRLAITDASGATVLTFVKEAPAALAGTSWTLASLVGEDGAMVPVLTGTTVTAAFGADGNLGGSAGCNHYGANYTLKDANLTIEPAVRTEMYCAEPPGIMEQEDRYLALLANVSSCRMEDDRLFLSDQNGTDLLVFDRAVQKPNLPLTGTDWVLEGYSTGGDAVSSVIAGTTITATFSPDGNITGNAGCNHYGGQYLLNGTNLSVSSLFSTLMYCEKPEGVMEQEARYLGLLENVISYQVEGDRLVLLDAAGTDLLFFVQAEEVPAAPLTGTLWTLESYSLEGDVVSSVIAGTTVTAEFAPDGNVTGSAGCNRYFAAYEVSGKTMTIGPAGSTKMYCSEPEGIMEQEARYLSLLESVAGCRIDGDRLDLLDEAGKTLLSYRAESVDQP</sequence>
<organism evidence="2 3">
    <name type="scientific">Methanoculleus bourgensis (strain ATCC 43281 / DSM 3045 / OCM 15 / MS2)</name>
    <name type="common">Methanogenium bourgense</name>
    <dbReference type="NCBI Taxonomy" id="1201294"/>
    <lineage>
        <taxon>Archaea</taxon>
        <taxon>Methanobacteriati</taxon>
        <taxon>Methanobacteriota</taxon>
        <taxon>Stenosarchaea group</taxon>
        <taxon>Methanomicrobia</taxon>
        <taxon>Methanomicrobiales</taxon>
        <taxon>Methanomicrobiaceae</taxon>
        <taxon>Methanoculleus</taxon>
    </lineage>
</organism>
<dbReference type="KEGG" id="mbg:BN140_2204"/>
<dbReference type="EMBL" id="HE964772">
    <property type="protein sequence ID" value="CCJ37127.1"/>
    <property type="molecule type" value="Genomic_DNA"/>
</dbReference>
<feature type="domain" description="DUF306" evidence="1">
    <location>
        <begin position="403"/>
        <end position="516"/>
    </location>
</feature>
<dbReference type="BioCyc" id="MBOU1201294:BN140_RS10945-MONOMER"/>
<dbReference type="AlphaFoldDB" id="I7LKM6"/>
<dbReference type="PROSITE" id="PS51257">
    <property type="entry name" value="PROKAR_LIPOPROTEIN"/>
    <property type="match status" value="1"/>
</dbReference>
<dbReference type="Proteomes" id="UP000009007">
    <property type="component" value="Chromosome I"/>
</dbReference>
<reference evidence="3" key="1">
    <citation type="journal article" date="2012" name="J. Bacteriol.">
        <title>Complete genome sequence of the hydrogenotrophic, methanogenic archaeon Methanoculleus bourgensis strain MS2T, isolated from a sewage sludge digester.</title>
        <authorList>
            <person name="Maus I."/>
            <person name="Wibberg D."/>
            <person name="Stantscheff R."/>
            <person name="Eikmeyer F.G."/>
            <person name="Seffner A."/>
            <person name="Boelter J."/>
            <person name="Szczepanowski R."/>
            <person name="Blom J."/>
            <person name="Jaenicke S."/>
            <person name="Konig H."/>
            <person name="Puhler A."/>
            <person name="Schluter A."/>
        </authorList>
    </citation>
    <scope>NUCLEOTIDE SEQUENCE [LARGE SCALE GENOMIC DNA]</scope>
    <source>
        <strain evidence="3">ATCC 43281 / DSM 3045 / OCM 15 / MS2</strain>
    </source>
</reference>
<proteinExistence type="predicted"/>
<dbReference type="InterPro" id="IPR053147">
    <property type="entry name" value="Hsp_HslJ-like"/>
</dbReference>
<dbReference type="InterPro" id="IPR005184">
    <property type="entry name" value="DUF306_Meta_HslJ"/>
</dbReference>
<dbReference type="InterPro" id="IPR038670">
    <property type="entry name" value="HslJ-like_sf"/>
</dbReference>
<feature type="domain" description="DUF306" evidence="1">
    <location>
        <begin position="159"/>
        <end position="272"/>
    </location>
</feature>
<keyword evidence="3" id="KW-1185">Reference proteome</keyword>
<evidence type="ECO:0000259" key="1">
    <source>
        <dbReference type="Pfam" id="PF03724"/>
    </source>
</evidence>
<feature type="domain" description="DUF306" evidence="1">
    <location>
        <begin position="43"/>
        <end position="153"/>
    </location>
</feature>
<protein>
    <recommendedName>
        <fullName evidence="1">DUF306 domain-containing protein</fullName>
    </recommendedName>
</protein>
<dbReference type="PANTHER" id="PTHR35535:SF2">
    <property type="entry name" value="DUF306 DOMAIN-CONTAINING PROTEIN"/>
    <property type="match status" value="1"/>
</dbReference>
<feature type="domain" description="DUF306" evidence="1">
    <location>
        <begin position="282"/>
        <end position="394"/>
    </location>
</feature>
<dbReference type="PATRIC" id="fig|1201294.9.peg.2453"/>
<dbReference type="PANTHER" id="PTHR35535">
    <property type="entry name" value="HEAT SHOCK PROTEIN HSLJ"/>
    <property type="match status" value="1"/>
</dbReference>
<accession>I7LKM6</accession>
<evidence type="ECO:0000313" key="2">
    <source>
        <dbReference type="EMBL" id="CCJ37127.1"/>
    </source>
</evidence>
<dbReference type="HOGENOM" id="CLU_556290_0_0_2"/>
<dbReference type="RefSeq" id="WP_014868100.1">
    <property type="nucleotide sequence ID" value="NC_018227.2"/>
</dbReference>
<dbReference type="Gene3D" id="2.40.128.270">
    <property type="match status" value="4"/>
</dbReference>
<evidence type="ECO:0000313" key="3">
    <source>
        <dbReference type="Proteomes" id="UP000009007"/>
    </source>
</evidence>
<name>I7LKM6_METBM</name>
<dbReference type="GeneID" id="13354081"/>
<gene>
    <name evidence="2" type="ordered locus">BN140_2204</name>
</gene>
<dbReference type="Pfam" id="PF03724">
    <property type="entry name" value="META"/>
    <property type="match status" value="4"/>
</dbReference>